<keyword evidence="2" id="KW-1133">Transmembrane helix</keyword>
<feature type="region of interest" description="Disordered" evidence="1">
    <location>
        <begin position="136"/>
        <end position="168"/>
    </location>
</feature>
<dbReference type="Pfam" id="PF13464">
    <property type="entry name" value="RodZ_C"/>
    <property type="match status" value="1"/>
</dbReference>
<evidence type="ECO:0000256" key="2">
    <source>
        <dbReference type="SAM" id="Phobius"/>
    </source>
</evidence>
<dbReference type="InterPro" id="IPR010982">
    <property type="entry name" value="Lambda_DNA-bd_dom_sf"/>
</dbReference>
<accession>A0A850R7J9</accession>
<proteinExistence type="predicted"/>
<reference evidence="4 5" key="1">
    <citation type="submission" date="2020-06" db="EMBL/GenBank/DDBJ databases">
        <authorList>
            <person name="Kang J."/>
        </authorList>
    </citation>
    <scope>NUCLEOTIDE SEQUENCE [LARGE SCALE GENOMIC DNA]</scope>
    <source>
        <strain evidence="4 5">DCY120</strain>
    </source>
</reference>
<evidence type="ECO:0000313" key="5">
    <source>
        <dbReference type="Proteomes" id="UP000563523"/>
    </source>
</evidence>
<gene>
    <name evidence="4" type="ORF">HU830_06565</name>
</gene>
<feature type="domain" description="Cytoskeleton protein RodZ-like C-terminal" evidence="3">
    <location>
        <begin position="200"/>
        <end position="267"/>
    </location>
</feature>
<protein>
    <submittedName>
        <fullName evidence="4">Helix-turn-helix domain-containing protein</fullName>
    </submittedName>
</protein>
<keyword evidence="2" id="KW-0472">Membrane</keyword>
<sequence length="274" mass="30829">MSELGQKLRTARMEQGYTIDDLQKRTKIQKRYLLAIEEGRFDNLPGDFYVRAFIKQYAECVNLDSEQLLTEYSSEVPQLQVPEESPVRSIVRKESLFHNLRRHLPQISILAIVLIIVVLVGLTVLRMQKQNANPIPHSTKIEEKVPAKKTPKNASSTPKPAAKPQEQKLEIKIDANDSNKFNITNWKTSNQHTLKLSATTSAAWITVRGANGNIWQGLVNAGTEKEVPLDNNLTQFQVQTGNAPVTDLTVNDFKVPVASKQTGTVHTYTMNIKE</sequence>
<evidence type="ECO:0000313" key="4">
    <source>
        <dbReference type="EMBL" id="NVY96817.1"/>
    </source>
</evidence>
<dbReference type="GO" id="GO:0003677">
    <property type="term" value="F:DNA binding"/>
    <property type="evidence" value="ECO:0007669"/>
    <property type="project" value="InterPro"/>
</dbReference>
<dbReference type="EMBL" id="JABZEC010000005">
    <property type="protein sequence ID" value="NVY96817.1"/>
    <property type="molecule type" value="Genomic_DNA"/>
</dbReference>
<keyword evidence="5" id="KW-1185">Reference proteome</keyword>
<dbReference type="PANTHER" id="PTHR34475">
    <property type="match status" value="1"/>
</dbReference>
<evidence type="ECO:0000259" key="3">
    <source>
        <dbReference type="Pfam" id="PF13464"/>
    </source>
</evidence>
<dbReference type="InterPro" id="IPR050400">
    <property type="entry name" value="Bact_Cytoskel_RodZ"/>
</dbReference>
<dbReference type="SUPFAM" id="SSF47413">
    <property type="entry name" value="lambda repressor-like DNA-binding domains"/>
    <property type="match status" value="1"/>
</dbReference>
<feature type="transmembrane region" description="Helical" evidence="2">
    <location>
        <begin position="107"/>
        <end position="125"/>
    </location>
</feature>
<keyword evidence="2" id="KW-0812">Transmembrane</keyword>
<comment type="caution">
    <text evidence="4">The sequence shown here is derived from an EMBL/GenBank/DDBJ whole genome shotgun (WGS) entry which is preliminary data.</text>
</comment>
<dbReference type="RefSeq" id="WP_176942971.1">
    <property type="nucleotide sequence ID" value="NZ_JABZEC010000005.1"/>
</dbReference>
<dbReference type="Proteomes" id="UP000563523">
    <property type="component" value="Unassembled WGS sequence"/>
</dbReference>
<dbReference type="Gene3D" id="1.10.260.40">
    <property type="entry name" value="lambda repressor-like DNA-binding domains"/>
    <property type="match status" value="1"/>
</dbReference>
<dbReference type="Pfam" id="PF13413">
    <property type="entry name" value="HTH_25"/>
    <property type="match status" value="1"/>
</dbReference>
<dbReference type="PANTHER" id="PTHR34475:SF1">
    <property type="entry name" value="CYTOSKELETON PROTEIN RODZ"/>
    <property type="match status" value="1"/>
</dbReference>
<name>A0A850R7J9_9LACO</name>
<organism evidence="4 5">
    <name type="scientific">Bombilactobacillus apium</name>
    <dbReference type="NCBI Taxonomy" id="2675299"/>
    <lineage>
        <taxon>Bacteria</taxon>
        <taxon>Bacillati</taxon>
        <taxon>Bacillota</taxon>
        <taxon>Bacilli</taxon>
        <taxon>Lactobacillales</taxon>
        <taxon>Lactobacillaceae</taxon>
        <taxon>Bombilactobacillus</taxon>
    </lineage>
</organism>
<dbReference type="AlphaFoldDB" id="A0A850R7J9"/>
<evidence type="ECO:0000256" key="1">
    <source>
        <dbReference type="SAM" id="MobiDB-lite"/>
    </source>
</evidence>
<dbReference type="InterPro" id="IPR025194">
    <property type="entry name" value="RodZ-like_C"/>
</dbReference>